<protein>
    <recommendedName>
        <fullName evidence="2">Aminotransferase class V domain-containing protein</fullName>
    </recommendedName>
</protein>
<proteinExistence type="predicted"/>
<evidence type="ECO:0000313" key="4">
    <source>
        <dbReference type="Proteomes" id="UP000008291"/>
    </source>
</evidence>
<dbReference type="InterPro" id="IPR015422">
    <property type="entry name" value="PyrdxlP-dep_Trfase_small"/>
</dbReference>
<dbReference type="InterPro" id="IPR015424">
    <property type="entry name" value="PyrdxlP-dep_Trfase"/>
</dbReference>
<organism evidence="3 4">
    <name type="scientific">Thiobacillus denitrificans (strain ATCC 25259 / T1)</name>
    <dbReference type="NCBI Taxonomy" id="292415"/>
    <lineage>
        <taxon>Bacteria</taxon>
        <taxon>Pseudomonadati</taxon>
        <taxon>Pseudomonadota</taxon>
        <taxon>Betaproteobacteria</taxon>
        <taxon>Nitrosomonadales</taxon>
        <taxon>Thiobacillaceae</taxon>
        <taxon>Thiobacillus</taxon>
    </lineage>
</organism>
<dbReference type="AlphaFoldDB" id="Q3SJD1"/>
<reference evidence="3 4" key="1">
    <citation type="journal article" date="2006" name="J. Bacteriol.">
        <title>The genome sequence of the obligately chemolithoautotrophic, facultatively anaerobic bacterium Thiobacillus denitrificans.</title>
        <authorList>
            <person name="Beller H.R."/>
            <person name="Chain P.S."/>
            <person name="Letain T.E."/>
            <person name="Chakicherla A."/>
            <person name="Larimer F.W."/>
            <person name="Richardson P.M."/>
            <person name="Coleman M.A."/>
            <person name="Wood A.P."/>
            <person name="Kelly D.P."/>
        </authorList>
    </citation>
    <scope>NUCLEOTIDE SEQUENCE [LARGE SCALE GENOMIC DNA]</scope>
    <source>
        <strain evidence="3 4">ATCC 25259</strain>
    </source>
</reference>
<dbReference type="InterPro" id="IPR000192">
    <property type="entry name" value="Aminotrans_V_dom"/>
</dbReference>
<evidence type="ECO:0000259" key="2">
    <source>
        <dbReference type="Pfam" id="PF00266"/>
    </source>
</evidence>
<dbReference type="HOGENOM" id="CLU_003433_2_1_4"/>
<gene>
    <name evidence="3" type="ordered locus">Tbd_1280</name>
</gene>
<keyword evidence="4" id="KW-1185">Reference proteome</keyword>
<evidence type="ECO:0000256" key="1">
    <source>
        <dbReference type="ARBA" id="ARBA00022898"/>
    </source>
</evidence>
<name>Q3SJD1_THIDA</name>
<evidence type="ECO:0000313" key="3">
    <source>
        <dbReference type="EMBL" id="AAZ97233.1"/>
    </source>
</evidence>
<dbReference type="PANTHER" id="PTHR43586">
    <property type="entry name" value="CYSTEINE DESULFURASE"/>
    <property type="match status" value="1"/>
</dbReference>
<feature type="domain" description="Aminotransferase class V" evidence="2">
    <location>
        <begin position="49"/>
        <end position="380"/>
    </location>
</feature>
<dbReference type="eggNOG" id="COG0520">
    <property type="taxonomic scope" value="Bacteria"/>
</dbReference>
<dbReference type="STRING" id="292415.Tbd_1280"/>
<dbReference type="Pfam" id="PF00266">
    <property type="entry name" value="Aminotran_5"/>
    <property type="match status" value="1"/>
</dbReference>
<accession>Q3SJD1</accession>
<dbReference type="InterPro" id="IPR015421">
    <property type="entry name" value="PyrdxlP-dep_Trfase_major"/>
</dbReference>
<sequence>MIRTVFALGAHPVRAAFLMEENMSDPLTATPAAPAHSLGDEFALDPGLVYLNHAAVAPWPRRTARAVQRFADESLHYGASHFPRWMEKEVQLRGQCRDLVNAPSADDIALLKNTSEALSVVAHGLDWQAGDNVVISDEEFPSNRIVWESLRARGVETRRARLAAAPSPEDALAACIDARTRLLSVSSVEYASGLRLDLDRLGEICRARGVLFCVDAIQSLGVLPFDVAACGADFVMADGHKWLLAPEGLALFYVRPEIRDRLRLNQYGWHMVEEAFDFSRDDWQIAASARRFECGSPNMLGIHALSASLEVLAEAGTANVAAQVLAHSAYLMDALAALPGIEILTPRAPGRYAGIVSFRHVRVAPVELHARLIAQRILCAQRGGGVRFSPHFYLTREQLDTAVAAVAAATR</sequence>
<dbReference type="PANTHER" id="PTHR43586:SF15">
    <property type="entry name" value="BLR3095 PROTEIN"/>
    <property type="match status" value="1"/>
</dbReference>
<dbReference type="Gene3D" id="3.90.1150.10">
    <property type="entry name" value="Aspartate Aminotransferase, domain 1"/>
    <property type="match status" value="1"/>
</dbReference>
<dbReference type="Proteomes" id="UP000008291">
    <property type="component" value="Chromosome"/>
</dbReference>
<dbReference type="Gene3D" id="3.40.640.10">
    <property type="entry name" value="Type I PLP-dependent aspartate aminotransferase-like (Major domain)"/>
    <property type="match status" value="1"/>
</dbReference>
<keyword evidence="1" id="KW-0663">Pyridoxal phosphate</keyword>
<dbReference type="KEGG" id="tbd:Tbd_1280"/>
<dbReference type="SUPFAM" id="SSF53383">
    <property type="entry name" value="PLP-dependent transferases"/>
    <property type="match status" value="1"/>
</dbReference>
<dbReference type="EMBL" id="CP000116">
    <property type="protein sequence ID" value="AAZ97233.1"/>
    <property type="molecule type" value="Genomic_DNA"/>
</dbReference>